<sequence>MQTKLTVSHPTDPCERHADAVAARVVRGAAAPAAVGRTASSVLHRAAAPSPSSRLPAAVSALVGSPGGGRPLDPALRARIEPHVGIDLGHVRVRQDAAAAAGARDLHARAFTSGATIYLAAESSASDVGLMAHEATHVAQQDASVAARSTVMRDVTDLLPDISVEDLIPDWILDAVRSAVRVTPGYLLLSYVTGSDPLTGEPVQVGPEDLVETLLTFGPFGAAVGAALQAVGVLTDVVGIIQSRLAAHNLTLGRVLGDLSRAWDQMSVGLGVAGNVAILEQVVAAILRDVRSFVESLVDSVLALVRDAAVALAESLLASAEFGPIWNLTRKVLHYDPLRGVEVPATTAEILADFLRLIGQEQRLAQMEERGTLQTTADWLDTQLATFAGLVVDLRLLFSDAWAAIGPATLPELPTVLGELAGRAVALAGRVGEFAATVIGMVLELVKDALLGWLSDTAKGMPGFPLLTVILAQDPFTGEPVERSAQNLIMGFFTLLPGGQATYDQLSESGVIPAAAERIESEMVRLGISLEMVTGLFRGIWDTLSLDDLLDPLGAFARILTLFGEPLSRLVMFVGVVVEVVVTLILKLMNFPSELLGSILSHTLQAIDDITRDPVGFLVRMVEALKLGFVGFFDHIGGYLIDGLVAWLFRGLGQLGITLPTDLSLGSILGLIAAVLGLTAEHLWDKLGQHLGPERVQQIRTALDTLTGVWAFIQEVQRDGLAAIWRYAADQLSTLWSTLLGMATEWIMKTIIVNATVKLLSFLDPSGIMAIINGCVAFFNLVVSAIEYLRDLLEVLDRYVSTLAAVAAGNVVPGAQMLERGLASIVPIAIGFLAKQLGLGNVPDKIVELIGHVRAVVDKAIDWLITQAIRLGQAALNALGLGTEKKAAGAAPGDVDRPVTVAHEAHVIRAHREGNDLQILMSSDRFAIIDQQLDVIRKHFVDDFLKNQPDEAKTLDSHLNGMKKEKGDLRSQYNAEQDLDKREKIVTDGLARFHDQFTFLDEYLETFIGPWATVRLGDIVEYPDPDPERGRTLATVTKIMDHGPLGLGIQARPAYENPRGHRVPADQVPWWATGRRHDPGAFVLPYSRYGADPKEWIRVTGDLPLMPGGKDNPFLVAWPKPAWNNYPPLFVGPPSSTYVSQSSLAARHAAKDPTVTKFGPGGGTLGAADIGIKDPYRLKLHDRVGPLSVRTTPGGGKLLRVLDPYGFNSTRDGLQGDHVQDIQMGGEDELANLWILDTATNTRAGTALANAPARFRDGKSPGIVQDFKRFTGLKFYFEIDSMK</sequence>
<reference evidence="2 3" key="1">
    <citation type="submission" date="2016-11" db="EMBL/GenBank/DDBJ databases">
        <authorList>
            <person name="Jaros S."/>
            <person name="Januszkiewicz K."/>
            <person name="Wedrychowicz H."/>
        </authorList>
    </citation>
    <scope>NUCLEOTIDE SEQUENCE [LARGE SCALE GENOMIC DNA]</scope>
    <source>
        <strain evidence="2 3">DSM 46144</strain>
    </source>
</reference>
<evidence type="ECO:0000313" key="3">
    <source>
        <dbReference type="Proteomes" id="UP000184440"/>
    </source>
</evidence>
<dbReference type="Pfam" id="PF13699">
    <property type="entry name" value="eCIS_core"/>
    <property type="match status" value="1"/>
</dbReference>
<evidence type="ECO:0000313" key="2">
    <source>
        <dbReference type="EMBL" id="SHN13479.1"/>
    </source>
</evidence>
<dbReference type="Proteomes" id="UP000184440">
    <property type="component" value="Unassembled WGS sequence"/>
</dbReference>
<dbReference type="STRING" id="134849.SAMN05443668_10398"/>
<dbReference type="InterPro" id="IPR025295">
    <property type="entry name" value="eCIS_core_dom"/>
</dbReference>
<evidence type="ECO:0000259" key="1">
    <source>
        <dbReference type="Pfam" id="PF13699"/>
    </source>
</evidence>
<name>A0A1M7P9J8_9ACTN</name>
<accession>A0A1M7P9J8</accession>
<gene>
    <name evidence="2" type="ORF">SAMN05443668_10398</name>
</gene>
<proteinExistence type="predicted"/>
<dbReference type="EMBL" id="FRCS01000003">
    <property type="protein sequence ID" value="SHN13479.1"/>
    <property type="molecule type" value="Genomic_DNA"/>
</dbReference>
<protein>
    <recommendedName>
        <fullName evidence="1">eCIS core domain-containing protein</fullName>
    </recommendedName>
</protein>
<feature type="domain" description="eCIS core" evidence="1">
    <location>
        <begin position="71"/>
        <end position="143"/>
    </location>
</feature>
<keyword evidence="3" id="KW-1185">Reference proteome</keyword>
<organism evidence="2 3">
    <name type="scientific">Cryptosporangium aurantiacum</name>
    <dbReference type="NCBI Taxonomy" id="134849"/>
    <lineage>
        <taxon>Bacteria</taxon>
        <taxon>Bacillati</taxon>
        <taxon>Actinomycetota</taxon>
        <taxon>Actinomycetes</taxon>
        <taxon>Cryptosporangiales</taxon>
        <taxon>Cryptosporangiaceae</taxon>
        <taxon>Cryptosporangium</taxon>
    </lineage>
</organism>